<feature type="domain" description="Glycoside hydrolase family 20 catalytic" evidence="8">
    <location>
        <begin position="173"/>
        <end position="273"/>
    </location>
</feature>
<dbReference type="RefSeq" id="WP_145670718.1">
    <property type="nucleotide sequence ID" value="NZ_VIWO01000004.1"/>
</dbReference>
<dbReference type="EMBL" id="VIWO01000004">
    <property type="protein sequence ID" value="TWF40741.1"/>
    <property type="molecule type" value="Genomic_DNA"/>
</dbReference>
<evidence type="ECO:0000256" key="1">
    <source>
        <dbReference type="ARBA" id="ARBA00001231"/>
    </source>
</evidence>
<evidence type="ECO:0000256" key="7">
    <source>
        <dbReference type="SAM" id="SignalP"/>
    </source>
</evidence>
<evidence type="ECO:0000256" key="6">
    <source>
        <dbReference type="SAM" id="MobiDB-lite"/>
    </source>
</evidence>
<name>A0A561PRM0_9BACT</name>
<evidence type="ECO:0000256" key="2">
    <source>
        <dbReference type="ARBA" id="ARBA00006285"/>
    </source>
</evidence>
<evidence type="ECO:0000259" key="8">
    <source>
        <dbReference type="Pfam" id="PF00728"/>
    </source>
</evidence>
<dbReference type="InterPro" id="IPR025705">
    <property type="entry name" value="Beta_hexosaminidase_sua/sub"/>
</dbReference>
<dbReference type="GO" id="GO:0016020">
    <property type="term" value="C:membrane"/>
    <property type="evidence" value="ECO:0007669"/>
    <property type="project" value="TreeGrafter"/>
</dbReference>
<dbReference type="InterPro" id="IPR017853">
    <property type="entry name" value="GH"/>
</dbReference>
<gene>
    <name evidence="10" type="ORF">FHW36_104425</name>
</gene>
<reference evidence="10 11" key="1">
    <citation type="submission" date="2019-06" db="EMBL/GenBank/DDBJ databases">
        <title>Sorghum-associated microbial communities from plants grown in Nebraska, USA.</title>
        <authorList>
            <person name="Schachtman D."/>
        </authorList>
    </citation>
    <scope>NUCLEOTIDE SEQUENCE [LARGE SCALE GENOMIC DNA]</scope>
    <source>
        <strain evidence="10 11">1209</strain>
    </source>
</reference>
<dbReference type="OrthoDB" id="726159at2"/>
<evidence type="ECO:0000256" key="3">
    <source>
        <dbReference type="ARBA" id="ARBA00012663"/>
    </source>
</evidence>
<dbReference type="PANTHER" id="PTHR22600">
    <property type="entry name" value="BETA-HEXOSAMINIDASE"/>
    <property type="match status" value="1"/>
</dbReference>
<comment type="similarity">
    <text evidence="2">Belongs to the glycosyl hydrolase 20 family.</text>
</comment>
<evidence type="ECO:0000256" key="5">
    <source>
        <dbReference type="ARBA" id="ARBA00023295"/>
    </source>
</evidence>
<dbReference type="GO" id="GO:0005975">
    <property type="term" value="P:carbohydrate metabolic process"/>
    <property type="evidence" value="ECO:0007669"/>
    <property type="project" value="InterPro"/>
</dbReference>
<dbReference type="InterPro" id="IPR015882">
    <property type="entry name" value="HEX_bac_N"/>
</dbReference>
<dbReference type="Gene3D" id="3.20.20.80">
    <property type="entry name" value="Glycosidases"/>
    <property type="match status" value="1"/>
</dbReference>
<evidence type="ECO:0000313" key="10">
    <source>
        <dbReference type="EMBL" id="TWF40741.1"/>
    </source>
</evidence>
<keyword evidence="11" id="KW-1185">Reference proteome</keyword>
<feature type="chain" id="PRO_5022224899" description="beta-N-acetylhexosaminidase" evidence="7">
    <location>
        <begin position="20"/>
        <end position="696"/>
    </location>
</feature>
<dbReference type="Pfam" id="PF00728">
    <property type="entry name" value="Glyco_hydro_20"/>
    <property type="match status" value="1"/>
</dbReference>
<dbReference type="InterPro" id="IPR015883">
    <property type="entry name" value="Glyco_hydro_20_cat"/>
</dbReference>
<comment type="caution">
    <text evidence="10">The sequence shown here is derived from an EMBL/GenBank/DDBJ whole genome shotgun (WGS) entry which is preliminary data.</text>
</comment>
<dbReference type="Proteomes" id="UP000320811">
    <property type="component" value="Unassembled WGS sequence"/>
</dbReference>
<evidence type="ECO:0000313" key="11">
    <source>
        <dbReference type="Proteomes" id="UP000320811"/>
    </source>
</evidence>
<dbReference type="Gene3D" id="3.30.379.10">
    <property type="entry name" value="Chitobiase/beta-hexosaminidase domain 2-like"/>
    <property type="match status" value="1"/>
</dbReference>
<proteinExistence type="inferred from homology"/>
<protein>
    <recommendedName>
        <fullName evidence="3">beta-N-acetylhexosaminidase</fullName>
        <ecNumber evidence="3">3.2.1.52</ecNumber>
    </recommendedName>
</protein>
<keyword evidence="5" id="KW-0326">Glycosidase</keyword>
<feature type="region of interest" description="Disordered" evidence="6">
    <location>
        <begin position="220"/>
        <end position="242"/>
    </location>
</feature>
<dbReference type="SUPFAM" id="SSF51445">
    <property type="entry name" value="(Trans)glycosidases"/>
    <property type="match status" value="1"/>
</dbReference>
<comment type="catalytic activity">
    <reaction evidence="1">
        <text>Hydrolysis of terminal non-reducing N-acetyl-D-hexosamine residues in N-acetyl-beta-D-hexosaminides.</text>
        <dbReference type="EC" id="3.2.1.52"/>
    </reaction>
</comment>
<dbReference type="SUPFAM" id="SSF55545">
    <property type="entry name" value="beta-N-acetylhexosaminidase-like domain"/>
    <property type="match status" value="1"/>
</dbReference>
<dbReference type="AlphaFoldDB" id="A0A561PRM0"/>
<keyword evidence="7" id="KW-0732">Signal</keyword>
<keyword evidence="4 10" id="KW-0378">Hydrolase</keyword>
<dbReference type="EC" id="3.2.1.52" evidence="3"/>
<accession>A0A561PRM0</accession>
<dbReference type="Pfam" id="PF02838">
    <property type="entry name" value="Glyco_hydro_20b"/>
    <property type="match status" value="1"/>
</dbReference>
<dbReference type="GO" id="GO:0030203">
    <property type="term" value="P:glycosaminoglycan metabolic process"/>
    <property type="evidence" value="ECO:0007669"/>
    <property type="project" value="TreeGrafter"/>
</dbReference>
<organism evidence="10 11">
    <name type="scientific">Chitinophaga polysaccharea</name>
    <dbReference type="NCBI Taxonomy" id="1293035"/>
    <lineage>
        <taxon>Bacteria</taxon>
        <taxon>Pseudomonadati</taxon>
        <taxon>Bacteroidota</taxon>
        <taxon>Chitinophagia</taxon>
        <taxon>Chitinophagales</taxon>
        <taxon>Chitinophagaceae</taxon>
        <taxon>Chitinophaga</taxon>
    </lineage>
</organism>
<feature type="signal peptide" evidence="7">
    <location>
        <begin position="1"/>
        <end position="19"/>
    </location>
</feature>
<dbReference type="PANTHER" id="PTHR22600:SF57">
    <property type="entry name" value="BETA-N-ACETYLHEXOSAMINIDASE"/>
    <property type="match status" value="1"/>
</dbReference>
<dbReference type="GO" id="GO:0004563">
    <property type="term" value="F:beta-N-acetylhexosaminidase activity"/>
    <property type="evidence" value="ECO:0007669"/>
    <property type="project" value="UniProtKB-EC"/>
</dbReference>
<dbReference type="InterPro" id="IPR029018">
    <property type="entry name" value="Hex-like_dom2"/>
</dbReference>
<sequence length="696" mass="77641">MKTLRLSILFLGLALTARAQQPAATWTPPHTLEELQAAPVALIPFPQQITWSGDHWHPNTPQLLLYEEADKAKIKNALTAVQAVMTAAGIKTTARSIPAGAKVPRLAVCLKIDTTLPLKAEGYQLEVGASGVRITGKDAAGAFYAIQTLKQLLPQVGKQISVPGCRITDAPAFSLRGFMHDTGRNFREIATLKRTLDLLAAYKFNTFHWHLTDNPAWRPESKVFPQLNDPKNRKPGRDPEKGYSFDEIRDLVAYARERCITIIPELDMPGHSAYFEPTFGFKMGTPQGMAVLEKLIDEFCAEIPAGDCPIIHLGSDEVHIPDPKVFMQRMADRVKSHGRRVMVWNPGLQGPPGSIEQLWYDMDPSELHASANHPYVDSYAGYLNSGNALNLIQRYFFQQVCNRSQGDSLALGGILCCWPDTRVVDKEKIPLHNPVWPGALTYSEAVWCGRPTYNSSYMQVMPGKNTLAWQHFHEFEERLAFHRDHYFANAPFPFAAFSEVTLSLSGPFTTAGQPADASFAPETGSMGAIYPLTGGMQMLPEVIKYYHLPDSTLETVYLSTEIYSETARQIHAWVGFETAARSTRLSAGIPAAGQWDANGGNVWVNGKPLPAPQWQQPGANRYLTHTWERPGNEIPFTDEEFFWSRPPTAIALQKGWNKILIRVPRSYAEQNWQCAFVPVKAGPNGRWIEDGALRFR</sequence>
<dbReference type="PRINTS" id="PR00738">
    <property type="entry name" value="GLHYDRLASE20"/>
</dbReference>
<evidence type="ECO:0000259" key="9">
    <source>
        <dbReference type="Pfam" id="PF02838"/>
    </source>
</evidence>
<evidence type="ECO:0000256" key="4">
    <source>
        <dbReference type="ARBA" id="ARBA00022801"/>
    </source>
</evidence>
<feature type="compositionally biased region" description="Basic and acidic residues" evidence="6">
    <location>
        <begin position="230"/>
        <end position="242"/>
    </location>
</feature>
<feature type="domain" description="Beta-hexosaminidase bacterial type N-terminal" evidence="9">
    <location>
        <begin position="41"/>
        <end position="170"/>
    </location>
</feature>